<protein>
    <submittedName>
        <fullName evidence="1">Uncharacterized protein</fullName>
    </submittedName>
</protein>
<proteinExistence type="predicted"/>
<dbReference type="Proteomes" id="UP000217790">
    <property type="component" value="Unassembled WGS sequence"/>
</dbReference>
<keyword evidence="2" id="KW-1185">Reference proteome</keyword>
<organism evidence="1 2">
    <name type="scientific">Armillaria gallica</name>
    <name type="common">Bulbous honey fungus</name>
    <name type="synonym">Armillaria bulbosa</name>
    <dbReference type="NCBI Taxonomy" id="47427"/>
    <lineage>
        <taxon>Eukaryota</taxon>
        <taxon>Fungi</taxon>
        <taxon>Dikarya</taxon>
        <taxon>Basidiomycota</taxon>
        <taxon>Agaricomycotina</taxon>
        <taxon>Agaricomycetes</taxon>
        <taxon>Agaricomycetidae</taxon>
        <taxon>Agaricales</taxon>
        <taxon>Marasmiineae</taxon>
        <taxon>Physalacriaceae</taxon>
        <taxon>Armillaria</taxon>
    </lineage>
</organism>
<dbReference type="STRING" id="47427.A0A2H3DIP6"/>
<dbReference type="EMBL" id="KZ293670">
    <property type="protein sequence ID" value="PBK88957.1"/>
    <property type="molecule type" value="Genomic_DNA"/>
</dbReference>
<dbReference type="InParanoid" id="A0A2H3DIP6"/>
<evidence type="ECO:0000313" key="2">
    <source>
        <dbReference type="Proteomes" id="UP000217790"/>
    </source>
</evidence>
<accession>A0A2H3DIP6</accession>
<dbReference type="AlphaFoldDB" id="A0A2H3DIP6"/>
<sequence length="146" mass="16248">MIDAPNNSIASVSMYAELCSLLRIALNATTMSKVTMSDRKRPRSFSYIQSVEVHDIRPLPINGSRIGIEIVVGKKIHKTSTFKIQFEVTPTWCVGLALDDLEPSTLVRFEIYQCSKTPLMPKKSLGWAERSVIDLLSSSGTSPIKF</sequence>
<name>A0A2H3DIP6_ARMGA</name>
<evidence type="ECO:0000313" key="1">
    <source>
        <dbReference type="EMBL" id="PBK88957.1"/>
    </source>
</evidence>
<reference evidence="2" key="1">
    <citation type="journal article" date="2017" name="Nat. Ecol. Evol.">
        <title>Genome expansion and lineage-specific genetic innovations in the forest pathogenic fungi Armillaria.</title>
        <authorList>
            <person name="Sipos G."/>
            <person name="Prasanna A.N."/>
            <person name="Walter M.C."/>
            <person name="O'Connor E."/>
            <person name="Balint B."/>
            <person name="Krizsan K."/>
            <person name="Kiss B."/>
            <person name="Hess J."/>
            <person name="Varga T."/>
            <person name="Slot J."/>
            <person name="Riley R."/>
            <person name="Boka B."/>
            <person name="Rigling D."/>
            <person name="Barry K."/>
            <person name="Lee J."/>
            <person name="Mihaltcheva S."/>
            <person name="LaButti K."/>
            <person name="Lipzen A."/>
            <person name="Waldron R."/>
            <person name="Moloney N.M."/>
            <person name="Sperisen C."/>
            <person name="Kredics L."/>
            <person name="Vagvoelgyi C."/>
            <person name="Patrignani A."/>
            <person name="Fitzpatrick D."/>
            <person name="Nagy I."/>
            <person name="Doyle S."/>
            <person name="Anderson J.B."/>
            <person name="Grigoriev I.V."/>
            <person name="Gueldener U."/>
            <person name="Muensterkoetter M."/>
            <person name="Nagy L.G."/>
        </authorList>
    </citation>
    <scope>NUCLEOTIDE SEQUENCE [LARGE SCALE GENOMIC DNA]</scope>
    <source>
        <strain evidence="2">Ar21-2</strain>
    </source>
</reference>
<gene>
    <name evidence="1" type="ORF">ARMGADRAFT_347249</name>
</gene>